<comment type="caution">
    <text evidence="1">The sequence shown here is derived from an EMBL/GenBank/DDBJ whole genome shotgun (WGS) entry which is preliminary data.</text>
</comment>
<sequence>MILSDNATMRVQNMNCWSEMEKLHMGEAWYLYKNPPPLDHVQFLSLMSRPLLGDPLMSALPLNPLCWSPESAQVSLEEKLHDAQKSSSMEELLLLLHTTQPNHGSLKSDFTSKNRVAHFLKFQRTVRGDPGSDDTNFLGCLRVGESGWVFFSAVRTFDKAAIAAALCDPLLGALGLKPNSIKKRKEKTIKIYIKETEVGLFEKFHSLILTQYEAKINILLNERTKVHYGTSWEWRLRELNLRLACLKGNIPWVIAPMCLVTLSHGEVRNRKWSQEVVLNPNYALLP</sequence>
<keyword evidence="2" id="KW-1185">Reference proteome</keyword>
<reference evidence="1" key="1">
    <citation type="submission" date="2023-03" db="EMBL/GenBank/DDBJ databases">
        <title>Chromosome-scale reference genome and RAD-based genetic map of yellow starthistle (Centaurea solstitialis) reveal putative structural variation and QTLs associated with invader traits.</title>
        <authorList>
            <person name="Reatini B."/>
            <person name="Cang F.A."/>
            <person name="Jiang Q."/>
            <person name="Mckibben M.T.W."/>
            <person name="Barker M.S."/>
            <person name="Rieseberg L.H."/>
            <person name="Dlugosch K.M."/>
        </authorList>
    </citation>
    <scope>NUCLEOTIDE SEQUENCE</scope>
    <source>
        <strain evidence="1">CAN-66</strain>
        <tissue evidence="1">Leaf</tissue>
    </source>
</reference>
<protein>
    <submittedName>
        <fullName evidence="1">Uncharacterized protein</fullName>
    </submittedName>
</protein>
<name>A0AA38U1H4_9ASTR</name>
<dbReference type="Proteomes" id="UP001172457">
    <property type="component" value="Chromosome 1"/>
</dbReference>
<evidence type="ECO:0000313" key="2">
    <source>
        <dbReference type="Proteomes" id="UP001172457"/>
    </source>
</evidence>
<dbReference type="AlphaFoldDB" id="A0AA38U1H4"/>
<accession>A0AA38U1H4</accession>
<dbReference type="EMBL" id="JARYMX010000001">
    <property type="protein sequence ID" value="KAJ9565436.1"/>
    <property type="molecule type" value="Genomic_DNA"/>
</dbReference>
<gene>
    <name evidence="1" type="ORF">OSB04_001402</name>
</gene>
<organism evidence="1 2">
    <name type="scientific">Centaurea solstitialis</name>
    <name type="common">yellow star-thistle</name>
    <dbReference type="NCBI Taxonomy" id="347529"/>
    <lineage>
        <taxon>Eukaryota</taxon>
        <taxon>Viridiplantae</taxon>
        <taxon>Streptophyta</taxon>
        <taxon>Embryophyta</taxon>
        <taxon>Tracheophyta</taxon>
        <taxon>Spermatophyta</taxon>
        <taxon>Magnoliopsida</taxon>
        <taxon>eudicotyledons</taxon>
        <taxon>Gunneridae</taxon>
        <taxon>Pentapetalae</taxon>
        <taxon>asterids</taxon>
        <taxon>campanulids</taxon>
        <taxon>Asterales</taxon>
        <taxon>Asteraceae</taxon>
        <taxon>Carduoideae</taxon>
        <taxon>Cardueae</taxon>
        <taxon>Centaureinae</taxon>
        <taxon>Centaurea</taxon>
    </lineage>
</organism>
<proteinExistence type="predicted"/>
<evidence type="ECO:0000313" key="1">
    <source>
        <dbReference type="EMBL" id="KAJ9565436.1"/>
    </source>
</evidence>